<sequence>MNKNIHCRPACEQRWLCIKKQIIMRIKIIVVLMTAAFLQVSANGFAQKITLAEKNASLEQLLSKIKKQSGYTLLYSPQLIKKTKPVSLNVTNEELIAVLEKCFEGQPLTFAINQNTIVVRKREEESHMSFLVLHFKLITGKVTDAKGLPVPGVTVKVKNKNTTRVTDNKGDFSIDVEDDDVLVFSFIGFKRKEIAVKGQQSLKVALEEDQSQLNDVVVIGYGEQSRLKTTSSISTVKGEQLENKPTATIEAMLQGLVPGLLVQNSSGMPGARSNIQVRGLAAVSRDANSNIVSPPLFVVDGVPMEQDNFDTSNPNQSLTSLLAGINPYDVESIDVLKDASATAIYGSRGANGVVMIKTKRGKAGKPIVNLNTQYGFSYYPELRSTLGGNAERAQKLKLWDMYQKATPAENPKNSYGNLPIELTDSLNSFYNNSTDWQGILFKNANFKNINLGISGGTENANYRIGADYYDEKGIVVGSGFTRYSLSYNGQFSPLPSLNISAQAILNQVDASAKRGSDNTASVIGNDFTSSLFPSPSSGYFTRFLDAYDKSVNLNLSRNIIAKLELNYDVFKWLSLVSRASAVYRFDRQRGFVPSLASSNGKPSASYYALENLKLVSETYLRLNHKIANAHTIDFVLGNAIDVTTTDYIRGSGTNGPSDAQQVIFGYPQTNISLLTSNTDYGMLSYYSRLSYDYKAKYILQAAIRTDGSSKFGKENRWGYFPSASAAWIFSKEPFFEKLSSRWFNFGKLRTSIGRAGRQYDDNYLSVGRYNANTTYGGVSILAPNYGGSNGIPLPNLTWESTINYGGGLDLEFFNGRVTSSVDYYYKKTDNFLFDDPLPTTSGYARRFINGGALSNKGLDLTFTIYTLPVNKAFQYNITLNASKNKNTLLKLPDFGRSISRGVTGAYLQVGRPLNGFYLLEYMGVYKSDDEVPINPYTGAKLRSIYKNVVGFGGAYQAGDAIFRDQNNDGLIRIDDDDYSDKIYMGDPNPKVYGGLNHSFRYATKSGAAWQLDVFMTYSIGNKVINQTLNDRFRSISWEGNGNLNFPSGQRNLVDISKYDIWTPENPDAKYPSINPWRKDQVNYDFIGNYVSNSSLFLEDGSFLRLRNISLSYDFPQNFIKKFKGRRLRVFASMDNVFLLTKYTGVDPENVDNFGKEQGNGYPIPKKFNFGLNFEL</sequence>
<accession>A0ACC6KVC9</accession>
<proteinExistence type="predicted"/>
<evidence type="ECO:0000313" key="2">
    <source>
        <dbReference type="Proteomes" id="UP001246858"/>
    </source>
</evidence>
<name>A0ACC6KVC9_9SPHI</name>
<reference evidence="1" key="1">
    <citation type="submission" date="2023-07" db="EMBL/GenBank/DDBJ databases">
        <title>Sorghum-associated microbial communities from plants grown in Nebraska, USA.</title>
        <authorList>
            <person name="Schachtman D."/>
        </authorList>
    </citation>
    <scope>NUCLEOTIDE SEQUENCE</scope>
    <source>
        <strain evidence="1">2697</strain>
    </source>
</reference>
<organism evidence="1 2">
    <name type="scientific">Pedobacter africanus</name>
    <dbReference type="NCBI Taxonomy" id="151894"/>
    <lineage>
        <taxon>Bacteria</taxon>
        <taxon>Pseudomonadati</taxon>
        <taxon>Bacteroidota</taxon>
        <taxon>Sphingobacteriia</taxon>
        <taxon>Sphingobacteriales</taxon>
        <taxon>Sphingobacteriaceae</taxon>
        <taxon>Pedobacter</taxon>
    </lineage>
</organism>
<protein>
    <submittedName>
        <fullName evidence="1">TonB-linked SusC/RagA family outer membrane protein</fullName>
    </submittedName>
</protein>
<dbReference type="Proteomes" id="UP001246858">
    <property type="component" value="Unassembled WGS sequence"/>
</dbReference>
<dbReference type="EMBL" id="JAVDTF010000001">
    <property type="protein sequence ID" value="MDR6783033.1"/>
    <property type="molecule type" value="Genomic_DNA"/>
</dbReference>
<comment type="caution">
    <text evidence="1">The sequence shown here is derived from an EMBL/GenBank/DDBJ whole genome shotgun (WGS) entry which is preliminary data.</text>
</comment>
<evidence type="ECO:0000313" key="1">
    <source>
        <dbReference type="EMBL" id="MDR6783033.1"/>
    </source>
</evidence>
<gene>
    <name evidence="1" type="ORF">J2X78_001585</name>
</gene>
<keyword evidence="2" id="KW-1185">Reference proteome</keyword>